<protein>
    <submittedName>
        <fullName evidence="2">Uncharacterized protein</fullName>
    </submittedName>
</protein>
<keyword evidence="1" id="KW-0812">Transmembrane</keyword>
<feature type="transmembrane region" description="Helical" evidence="1">
    <location>
        <begin position="241"/>
        <end position="263"/>
    </location>
</feature>
<reference evidence="2 3" key="1">
    <citation type="submission" date="2024-04" db="EMBL/GenBank/DDBJ databases">
        <title>Phyllosticta paracitricarpa is synonymous to the EU quarantine fungus P. citricarpa based on phylogenomic analyses.</title>
        <authorList>
            <consortium name="Lawrence Berkeley National Laboratory"/>
            <person name="Van ingen-buijs V.A."/>
            <person name="Van westerhoven A.C."/>
            <person name="Haridas S."/>
            <person name="Skiadas P."/>
            <person name="Martin F."/>
            <person name="Groenewald J.Z."/>
            <person name="Crous P.W."/>
            <person name="Seidl M.F."/>
        </authorList>
    </citation>
    <scope>NUCLEOTIDE SEQUENCE [LARGE SCALE GENOMIC DNA]</scope>
    <source>
        <strain evidence="2 3">CPC 17464</strain>
    </source>
</reference>
<dbReference type="EMBL" id="JBBPEH010000007">
    <property type="protein sequence ID" value="KAK7535754.1"/>
    <property type="molecule type" value="Genomic_DNA"/>
</dbReference>
<dbReference type="GeneID" id="92028729"/>
<comment type="caution">
    <text evidence="2">The sequence shown here is derived from an EMBL/GenBank/DDBJ whole genome shotgun (WGS) entry which is preliminary data.</text>
</comment>
<accession>A0ABR1LKM5</accession>
<evidence type="ECO:0000256" key="1">
    <source>
        <dbReference type="SAM" id="Phobius"/>
    </source>
</evidence>
<evidence type="ECO:0000313" key="2">
    <source>
        <dbReference type="EMBL" id="KAK7535754.1"/>
    </source>
</evidence>
<organism evidence="2 3">
    <name type="scientific">Phyllosticta citribraziliensis</name>
    <dbReference type="NCBI Taxonomy" id="989973"/>
    <lineage>
        <taxon>Eukaryota</taxon>
        <taxon>Fungi</taxon>
        <taxon>Dikarya</taxon>
        <taxon>Ascomycota</taxon>
        <taxon>Pezizomycotina</taxon>
        <taxon>Dothideomycetes</taxon>
        <taxon>Dothideomycetes incertae sedis</taxon>
        <taxon>Botryosphaeriales</taxon>
        <taxon>Phyllostictaceae</taxon>
        <taxon>Phyllosticta</taxon>
    </lineage>
</organism>
<name>A0ABR1LKM5_9PEZI</name>
<gene>
    <name evidence="2" type="ORF">J3D65DRAFT_388400</name>
</gene>
<keyword evidence="3" id="KW-1185">Reference proteome</keyword>
<proteinExistence type="predicted"/>
<dbReference type="Proteomes" id="UP001360953">
    <property type="component" value="Unassembled WGS sequence"/>
</dbReference>
<evidence type="ECO:0000313" key="3">
    <source>
        <dbReference type="Proteomes" id="UP001360953"/>
    </source>
</evidence>
<sequence>MNYKYIPTVCIARVMATVHPCYKRKERGANSDTLVSYLGLCTTFLAAPGQNPLPLFISRAVKCLQSFSTLSGARCHYTLNHNHHHCVSLQCTTEESFLHVFLVGNGFSTQVAQLWSGISGATGKRTVSGHLDFFLVDPELAWCGTKIESTGKGKLLYLCIRQQLTPFSHMPGLQRRVSQAELAHGLLPGRSRCLAACDRGQLLPVKGREGIKAPLILLVLSLITQHAALKGGRRSTHHRNWLVFAAPWSHMTHFCFTFFFFSFGRACRASLSDLLSSLCS</sequence>
<keyword evidence="1" id="KW-0472">Membrane</keyword>
<dbReference type="RefSeq" id="XP_066654170.1">
    <property type="nucleotide sequence ID" value="XM_066795823.1"/>
</dbReference>
<keyword evidence="1" id="KW-1133">Transmembrane helix</keyword>